<dbReference type="PROSITE" id="PS51820">
    <property type="entry name" value="PA14"/>
    <property type="match status" value="1"/>
</dbReference>
<feature type="domain" description="PA14" evidence="3">
    <location>
        <begin position="396"/>
        <end position="554"/>
    </location>
</feature>
<gene>
    <name evidence="4" type="ORF">CLIT_23c00930</name>
</gene>
<organism evidence="4 5">
    <name type="scientific">Peptoclostridium litorale DSM 5388</name>
    <dbReference type="NCBI Taxonomy" id="1121324"/>
    <lineage>
        <taxon>Bacteria</taxon>
        <taxon>Bacillati</taxon>
        <taxon>Bacillota</taxon>
        <taxon>Clostridia</taxon>
        <taxon>Peptostreptococcales</taxon>
        <taxon>Peptoclostridiaceae</taxon>
        <taxon>Peptoclostridium</taxon>
    </lineage>
</organism>
<dbReference type="Pfam" id="PF07691">
    <property type="entry name" value="PA14"/>
    <property type="match status" value="1"/>
</dbReference>
<evidence type="ECO:0000256" key="1">
    <source>
        <dbReference type="SAM" id="MobiDB-lite"/>
    </source>
</evidence>
<keyword evidence="5" id="KW-1185">Reference proteome</keyword>
<dbReference type="Proteomes" id="UP000027946">
    <property type="component" value="Unassembled WGS sequence"/>
</dbReference>
<evidence type="ECO:0000256" key="2">
    <source>
        <dbReference type="SAM" id="SignalP"/>
    </source>
</evidence>
<keyword evidence="2" id="KW-0732">Signal</keyword>
<dbReference type="STRING" id="1121324.CLIT_23c00930"/>
<dbReference type="InterPro" id="IPR013783">
    <property type="entry name" value="Ig-like_fold"/>
</dbReference>
<dbReference type="Gene3D" id="2.60.40.10">
    <property type="entry name" value="Immunoglobulins"/>
    <property type="match status" value="2"/>
</dbReference>
<dbReference type="SUPFAM" id="SSF56988">
    <property type="entry name" value="Anthrax protective antigen"/>
    <property type="match status" value="1"/>
</dbReference>
<dbReference type="OrthoDB" id="3171015at2"/>
<comment type="caution">
    <text evidence="4">The sequence shown here is derived from an EMBL/GenBank/DDBJ whole genome shotgun (WGS) entry which is preliminary data.</text>
</comment>
<accession>A0A069R9V2</accession>
<protein>
    <recommendedName>
        <fullName evidence="3">PA14 domain-containing protein</fullName>
    </recommendedName>
</protein>
<feature type="region of interest" description="Disordered" evidence="1">
    <location>
        <begin position="666"/>
        <end position="685"/>
    </location>
</feature>
<dbReference type="eggNOG" id="COG5492">
    <property type="taxonomic scope" value="Bacteria"/>
</dbReference>
<evidence type="ECO:0000313" key="4">
    <source>
        <dbReference type="EMBL" id="KDR93821.1"/>
    </source>
</evidence>
<dbReference type="InterPro" id="IPR011658">
    <property type="entry name" value="PA14_dom"/>
</dbReference>
<dbReference type="InterPro" id="IPR037524">
    <property type="entry name" value="PA14/GLEYA"/>
</dbReference>
<feature type="signal peptide" evidence="2">
    <location>
        <begin position="1"/>
        <end position="25"/>
    </location>
</feature>
<dbReference type="Gene3D" id="2.60.120.1560">
    <property type="match status" value="1"/>
</dbReference>
<dbReference type="RefSeq" id="WP_038267655.1">
    <property type="nucleotide sequence ID" value="NZ_FSRH01000004.1"/>
</dbReference>
<feature type="chain" id="PRO_5038441606" description="PA14 domain-containing protein" evidence="2">
    <location>
        <begin position="26"/>
        <end position="2023"/>
    </location>
</feature>
<proteinExistence type="predicted"/>
<evidence type="ECO:0000313" key="5">
    <source>
        <dbReference type="Proteomes" id="UP000027946"/>
    </source>
</evidence>
<evidence type="ECO:0000259" key="3">
    <source>
        <dbReference type="PROSITE" id="PS51820"/>
    </source>
</evidence>
<reference evidence="4 5" key="1">
    <citation type="submission" date="2014-03" db="EMBL/GenBank/DDBJ databases">
        <title>Genome sequence of Clostridium litorale W6, DSM 5388.</title>
        <authorList>
            <person name="Poehlein A."/>
            <person name="Jagirdar A."/>
            <person name="Khonsari B."/>
            <person name="Chibani C.M."/>
            <person name="Gutierrez Gutierrez D.A."/>
            <person name="Davydova E."/>
            <person name="Alghaithi H.S."/>
            <person name="Nair K.P."/>
            <person name="Dhamotharan K."/>
            <person name="Chandran L."/>
            <person name="G W."/>
            <person name="Daniel R."/>
        </authorList>
    </citation>
    <scope>NUCLEOTIDE SEQUENCE [LARGE SCALE GENOMIC DNA]</scope>
    <source>
        <strain evidence="4 5">W6</strain>
    </source>
</reference>
<dbReference type="EMBL" id="JJMM01000026">
    <property type="protein sequence ID" value="KDR93821.1"/>
    <property type="molecule type" value="Genomic_DNA"/>
</dbReference>
<sequence length="2023" mass="225661">MKFERLRKLLSVFMVLCMLVTTVQPEMIAWAAQDKTVRGIVWEDSDEDGKMDAGEKKISGISVSSLWGNGNAQQGKPYETVVSGLDGSYTVTAKNSGNDIVIKVDKDNLQSNGKRYRLTKMRADLQNGSKLDQASGESIKIKPSREDIHIGLVEVVSDSNGQEGSNENTRLKVKVTDAIGDKPAYEGSDRILGESDWAIRGEATVSFESESQEVLNGVKYKFFKKDSQPSGTDFGQIEGWENLDPEKNEIMKLRDVMMDKQGHLTWRSYDVSHMDTTSSAGTYKWNKRSDVYMNPHNDIKYQPADVADLGTSYRNIDEYMDIEELTLVGKKGNSYYKVKNVNGAEVEETVRTAVQETTYHGRPCIKIDGKMYIKVGKNDQITVNGTKKQVKQFFAEYGNRYGAYVYVGAKRYVPKTVFYGFSDIFINQSGAHPNLAAYQDYKEASKFWGYIKVDESGNYQFGFDADDGFYGYIMSDGEKKEISNHDRYFTNGGASAAVNPREYNGPGTGYTVMKLEKDKYYPVYLEYFNWGGNGKFMLYYKEDGSAWGTAKKNWFYPSKTNTPGEYAESTFVINAGVDFPTDPGKYYIGIKDGDKNGVYGPFVVAPKAQIEVKREPVDGFDSVMEDSEYTLRYTISPKPIESSNLGKELKVENLVVQEEFDINTTPKDVNGIGTTTDKTNEDGTHQTTFNSNHLDITYRWENGKYVADPIEFELTMELNARKPVIDFGNENTFVSYTDLDGANAQKPLGNISIELIPKLPVVKILEVEPTDSYKDERDIKSRFGNSISGTGTADGNTNKYTVSGQNQGEITYEIAITKMPVSQFIGDIEDVNGKYDVIFIGNKTNNYTNRERIPGAGSYGAYRDNDITQKKADELKEFIESGQLVIAESNINSGTMIADIFENYIDRENVVKWEDLPNGDTFEGFKPHYLRSNKRPRLTINEKPKDYDGTDGSYIDSNVMRFNFDMKSLNMTGRNKNLVEARLYMDLNGDGLFKDDELVKTSQPVMSVEDYSMEYRLKDAFTGMMPWKLEVVDRENGAASYEVGYPAYKSKKLKTRVLQLTPNGNNFSISSMGYMLSTDGYEIEVTQLPVSIFNANYPNEASYGGKKIRTELNGNYDMVVLGFADSFGNGSDITNSAAIEELKNFIGTGQSVLFTHDTQGPIDFYNDAPNLTRTLKGFVGFTDSRTYSGSGSGKWDNSWETTVAFKLNKGVITMYPYMIGEQISISPSHQQYWDIDLENEDVVPWFTLTTKNGNSHDKSINKYKYSPRAHYYTFSNGNVTFSGTGHKSPSSSMDEKKLFVNTMVKAARNANHAPTIQVFNLDENEIISTSQEKLEFSFMAEDIDGDDMSGAVYINDVPVETYGEGSIKSGGSVKVEITKQQLKSIINSDDSFEIRIEVKDSKGAMAQENSSFTIQRFANPTISIGESGNANGYLVGDTANITMSITAQGPGKVLNRGIEGMDFSMNYDSSAIVGDSSWTGISNVSFDPDPSPEVQEKRFNFSLERAGEYTVENSVSYNCPEFSALADHQSESYSYPVNVRSGVIDVKVVESDGSSFENARVKIEMPDGSPRTLDLDRNGRVSFENMKSGRYEISIEGLPEEYIVNGDASRVVNLSYENNISDETFELIDKGDVGLEIEVQAKEGCLVGDKIDVNMKAVAHNEDSTVSTDIENIEFKMSHDKGISPATSLDWKMSNIIISGDRIFNNNQENKFQFTADSEGDFSITGAVTYDYFENLQAVRSATKKVTVRSGRMTVTANTQDGLPYKNIPVAVNGTTDSGEPYSRTLSTDETGKAVMTGIPSGNYKVELQLPGGMVAEGGNLKSVRMDYSNSEQDIEYNIYDKSGIDGHGRFTNGKVLESAMVTIPAAPNFKSDFGAKFKFYGSAEAQDVRFNLDRAVTSVDFTLYRVDSAEGLEEISGIEYIWVTKTGEVEVEETLTPDQINERIANGTDLMLKDGRIEIKLKLPESSDFENNYIIKYSITNSMEKGDVMQNRFIMNGEMKPCDVNANSIDYTYNSEAKNLTV</sequence>
<feature type="compositionally biased region" description="Polar residues" evidence="1">
    <location>
        <begin position="666"/>
        <end position="677"/>
    </location>
</feature>
<name>A0A069R9V2_PEPLI</name>